<sequence>MCAGMNSRDFWSSNNMLEVTNDDMTQSCFWSYSTSLEVPTVNKDFSCCETTQQKGKEEDFKKKITAATQADNKRCCRDVLTACDRKEIQQLCLDSSHECSLLLDVSGLLPGEQ</sequence>
<organism evidence="1 2">
    <name type="scientific">Dreissena polymorpha</name>
    <name type="common">Zebra mussel</name>
    <name type="synonym">Mytilus polymorpha</name>
    <dbReference type="NCBI Taxonomy" id="45954"/>
    <lineage>
        <taxon>Eukaryota</taxon>
        <taxon>Metazoa</taxon>
        <taxon>Spiralia</taxon>
        <taxon>Lophotrochozoa</taxon>
        <taxon>Mollusca</taxon>
        <taxon>Bivalvia</taxon>
        <taxon>Autobranchia</taxon>
        <taxon>Heteroconchia</taxon>
        <taxon>Euheterodonta</taxon>
        <taxon>Imparidentia</taxon>
        <taxon>Neoheterodontei</taxon>
        <taxon>Myida</taxon>
        <taxon>Dreissenoidea</taxon>
        <taxon>Dreissenidae</taxon>
        <taxon>Dreissena</taxon>
    </lineage>
</organism>
<reference evidence="1" key="1">
    <citation type="journal article" date="2019" name="bioRxiv">
        <title>The Genome of the Zebra Mussel, Dreissena polymorpha: A Resource for Invasive Species Research.</title>
        <authorList>
            <person name="McCartney M.A."/>
            <person name="Auch B."/>
            <person name="Kono T."/>
            <person name="Mallez S."/>
            <person name="Zhang Y."/>
            <person name="Obille A."/>
            <person name="Becker A."/>
            <person name="Abrahante J.E."/>
            <person name="Garbe J."/>
            <person name="Badalamenti J.P."/>
            <person name="Herman A."/>
            <person name="Mangelson H."/>
            <person name="Liachko I."/>
            <person name="Sullivan S."/>
            <person name="Sone E.D."/>
            <person name="Koren S."/>
            <person name="Silverstein K.A.T."/>
            <person name="Beckman K.B."/>
            <person name="Gohl D.M."/>
        </authorList>
    </citation>
    <scope>NUCLEOTIDE SEQUENCE</scope>
    <source>
        <strain evidence="1">Duluth1</strain>
        <tissue evidence="1">Whole animal</tissue>
    </source>
</reference>
<dbReference type="EMBL" id="JAIWYP010000006">
    <property type="protein sequence ID" value="KAH3805750.1"/>
    <property type="molecule type" value="Genomic_DNA"/>
</dbReference>
<gene>
    <name evidence="1" type="ORF">DPMN_134057</name>
</gene>
<accession>A0A9D4FVH8</accession>
<protein>
    <submittedName>
        <fullName evidence="1">Uncharacterized protein</fullName>
    </submittedName>
</protein>
<evidence type="ECO:0000313" key="2">
    <source>
        <dbReference type="Proteomes" id="UP000828390"/>
    </source>
</evidence>
<proteinExistence type="predicted"/>
<comment type="caution">
    <text evidence="1">The sequence shown here is derived from an EMBL/GenBank/DDBJ whole genome shotgun (WGS) entry which is preliminary data.</text>
</comment>
<reference evidence="1" key="2">
    <citation type="submission" date="2020-11" db="EMBL/GenBank/DDBJ databases">
        <authorList>
            <person name="McCartney M.A."/>
            <person name="Auch B."/>
            <person name="Kono T."/>
            <person name="Mallez S."/>
            <person name="Becker A."/>
            <person name="Gohl D.M."/>
            <person name="Silverstein K.A.T."/>
            <person name="Koren S."/>
            <person name="Bechman K.B."/>
            <person name="Herman A."/>
            <person name="Abrahante J.E."/>
            <person name="Garbe J."/>
        </authorList>
    </citation>
    <scope>NUCLEOTIDE SEQUENCE</scope>
    <source>
        <strain evidence="1">Duluth1</strain>
        <tissue evidence="1">Whole animal</tissue>
    </source>
</reference>
<dbReference type="AlphaFoldDB" id="A0A9D4FVH8"/>
<name>A0A9D4FVH8_DREPO</name>
<evidence type="ECO:0000313" key="1">
    <source>
        <dbReference type="EMBL" id="KAH3805750.1"/>
    </source>
</evidence>
<keyword evidence="2" id="KW-1185">Reference proteome</keyword>
<dbReference type="Proteomes" id="UP000828390">
    <property type="component" value="Unassembled WGS sequence"/>
</dbReference>